<name>A0AAD5BR97_AMBAR</name>
<reference evidence="1" key="1">
    <citation type="submission" date="2022-06" db="EMBL/GenBank/DDBJ databases">
        <title>Uncovering the hologenomic basis of an extraordinary plant invasion.</title>
        <authorList>
            <person name="Bieker V.C."/>
            <person name="Martin M.D."/>
            <person name="Gilbert T."/>
            <person name="Hodgins K."/>
            <person name="Battlay P."/>
            <person name="Petersen B."/>
            <person name="Wilson J."/>
        </authorList>
    </citation>
    <scope>NUCLEOTIDE SEQUENCE</scope>
    <source>
        <strain evidence="1">AA19_3_7</strain>
        <tissue evidence="1">Leaf</tissue>
    </source>
</reference>
<dbReference type="AlphaFoldDB" id="A0AAD5BR97"/>
<comment type="caution">
    <text evidence="1">The sequence shown here is derived from an EMBL/GenBank/DDBJ whole genome shotgun (WGS) entry which is preliminary data.</text>
</comment>
<dbReference type="EMBL" id="JAMZMK010011544">
    <property type="protein sequence ID" value="KAI7726754.1"/>
    <property type="molecule type" value="Genomic_DNA"/>
</dbReference>
<sequence>VGDIWTSYPAMIMLVIQPTSQRRRLAFVKHKHNVVLFRIMITWTPHLGRMDHSPHFSLRTPLNLSSTSPHFEACILAAFNPVAKAVKQEAVGITRVFRKV</sequence>
<evidence type="ECO:0000313" key="2">
    <source>
        <dbReference type="Proteomes" id="UP001206925"/>
    </source>
</evidence>
<proteinExistence type="predicted"/>
<gene>
    <name evidence="1" type="ORF">M8C21_026431</name>
</gene>
<evidence type="ECO:0000313" key="1">
    <source>
        <dbReference type="EMBL" id="KAI7726754.1"/>
    </source>
</evidence>
<accession>A0AAD5BR97</accession>
<keyword evidence="2" id="KW-1185">Reference proteome</keyword>
<feature type="non-terminal residue" evidence="1">
    <location>
        <position position="100"/>
    </location>
</feature>
<dbReference type="Proteomes" id="UP001206925">
    <property type="component" value="Unassembled WGS sequence"/>
</dbReference>
<organism evidence="1 2">
    <name type="scientific">Ambrosia artemisiifolia</name>
    <name type="common">Common ragweed</name>
    <dbReference type="NCBI Taxonomy" id="4212"/>
    <lineage>
        <taxon>Eukaryota</taxon>
        <taxon>Viridiplantae</taxon>
        <taxon>Streptophyta</taxon>
        <taxon>Embryophyta</taxon>
        <taxon>Tracheophyta</taxon>
        <taxon>Spermatophyta</taxon>
        <taxon>Magnoliopsida</taxon>
        <taxon>eudicotyledons</taxon>
        <taxon>Gunneridae</taxon>
        <taxon>Pentapetalae</taxon>
        <taxon>asterids</taxon>
        <taxon>campanulids</taxon>
        <taxon>Asterales</taxon>
        <taxon>Asteraceae</taxon>
        <taxon>Asteroideae</taxon>
        <taxon>Heliantheae alliance</taxon>
        <taxon>Heliantheae</taxon>
        <taxon>Ambrosia</taxon>
    </lineage>
</organism>
<protein>
    <submittedName>
        <fullName evidence="1">Uncharacterized protein</fullName>
    </submittedName>
</protein>